<dbReference type="RefSeq" id="WP_055607742.1">
    <property type="nucleotide sequence ID" value="NZ_CP023697.1"/>
</dbReference>
<evidence type="ECO:0000313" key="5">
    <source>
        <dbReference type="Proteomes" id="UP000326041"/>
    </source>
</evidence>
<dbReference type="EMBL" id="CP023697">
    <property type="protein sequence ID" value="QEV09118.1"/>
    <property type="molecule type" value="Genomic_DNA"/>
</dbReference>
<gene>
    <name evidence="4" type="ORF">CP972_29005</name>
</gene>
<dbReference type="GO" id="GO:0008168">
    <property type="term" value="F:methyltransferase activity"/>
    <property type="evidence" value="ECO:0007669"/>
    <property type="project" value="UniProtKB-KW"/>
</dbReference>
<dbReference type="PANTHER" id="PTHR43167:SF1">
    <property type="entry name" value="PUTATIVE (AFU_ORTHOLOGUE AFUA_6G01830)-RELATED"/>
    <property type="match status" value="1"/>
</dbReference>
<dbReference type="InterPro" id="IPR029063">
    <property type="entry name" value="SAM-dependent_MTases_sf"/>
</dbReference>
<keyword evidence="2" id="KW-0808">Transferase</keyword>
<dbReference type="Proteomes" id="UP000326041">
    <property type="component" value="Chromosome"/>
</dbReference>
<evidence type="ECO:0000256" key="1">
    <source>
        <dbReference type="ARBA" id="ARBA00022603"/>
    </source>
</evidence>
<name>A0ABX6B479_9ACTN</name>
<dbReference type="InterPro" id="IPR002935">
    <property type="entry name" value="SAM_O-MeTrfase"/>
</dbReference>
<dbReference type="GeneID" id="95538520"/>
<dbReference type="Pfam" id="PF13578">
    <property type="entry name" value="Methyltransf_24"/>
    <property type="match status" value="1"/>
</dbReference>
<protein>
    <submittedName>
        <fullName evidence="4">Methyltransferase</fullName>
    </submittedName>
</protein>
<evidence type="ECO:0000256" key="2">
    <source>
        <dbReference type="ARBA" id="ARBA00022679"/>
    </source>
</evidence>
<accession>A0ABX6B479</accession>
<dbReference type="SUPFAM" id="SSF53335">
    <property type="entry name" value="S-adenosyl-L-methionine-dependent methyltransferases"/>
    <property type="match status" value="1"/>
</dbReference>
<proteinExistence type="predicted"/>
<dbReference type="PROSITE" id="PS51682">
    <property type="entry name" value="SAM_OMT_I"/>
    <property type="match status" value="1"/>
</dbReference>
<dbReference type="Gene3D" id="3.40.50.150">
    <property type="entry name" value="Vaccinia Virus protein VP39"/>
    <property type="match status" value="1"/>
</dbReference>
<organism evidence="4 5">
    <name type="scientific">Streptomyces prasinus</name>
    <dbReference type="NCBI Taxonomy" id="67345"/>
    <lineage>
        <taxon>Bacteria</taxon>
        <taxon>Bacillati</taxon>
        <taxon>Actinomycetota</taxon>
        <taxon>Actinomycetes</taxon>
        <taxon>Kitasatosporales</taxon>
        <taxon>Streptomycetaceae</taxon>
        <taxon>Streptomyces</taxon>
    </lineage>
</organism>
<evidence type="ECO:0000256" key="3">
    <source>
        <dbReference type="ARBA" id="ARBA00022691"/>
    </source>
</evidence>
<reference evidence="4 5" key="1">
    <citation type="submission" date="2017-09" db="EMBL/GenBank/DDBJ databases">
        <authorList>
            <person name="Lee N."/>
            <person name="Cho B.-K."/>
        </authorList>
    </citation>
    <scope>NUCLEOTIDE SEQUENCE [LARGE SCALE GENOMIC DNA]</scope>
    <source>
        <strain evidence="4 5">ATCC 13879</strain>
    </source>
</reference>
<sequence>MPSTLRSDAVASTLNHLLATEEKQDLVAAFAEAGVDMAGDYPVELSAAELAERTKDIIMSVSREGGDLLYLLARAVRARTVVEFGTSFGISTLYLASAVRDNGGGRVITTELQQDKARSAQENFAAAGLADLIDLRLGDARETLRDLPGPVDLLLLDGWLDLRLPILDVVEPRLRSGALVIVDDIDLDIGRGFYQDFLDRINDPAGGYLSMRLPVHQGVQVCLKLG</sequence>
<keyword evidence="5" id="KW-1185">Reference proteome</keyword>
<dbReference type="PANTHER" id="PTHR43167">
    <property type="entry name" value="PUTATIVE (AFU_ORTHOLOGUE AFUA_6G01830)-RELATED"/>
    <property type="match status" value="1"/>
</dbReference>
<keyword evidence="1 4" id="KW-0489">Methyltransferase</keyword>
<evidence type="ECO:0000313" key="4">
    <source>
        <dbReference type="EMBL" id="QEV09118.1"/>
    </source>
</evidence>
<keyword evidence="3" id="KW-0949">S-adenosyl-L-methionine</keyword>
<dbReference type="GO" id="GO:0032259">
    <property type="term" value="P:methylation"/>
    <property type="evidence" value="ECO:0007669"/>
    <property type="project" value="UniProtKB-KW"/>
</dbReference>